<protein>
    <submittedName>
        <fullName evidence="1">Putative secreted protein</fullName>
    </submittedName>
</protein>
<organism evidence="1">
    <name type="scientific">Anopheles darlingi</name>
    <name type="common">Mosquito</name>
    <dbReference type="NCBI Taxonomy" id="43151"/>
    <lineage>
        <taxon>Eukaryota</taxon>
        <taxon>Metazoa</taxon>
        <taxon>Ecdysozoa</taxon>
        <taxon>Arthropoda</taxon>
        <taxon>Hexapoda</taxon>
        <taxon>Insecta</taxon>
        <taxon>Pterygota</taxon>
        <taxon>Neoptera</taxon>
        <taxon>Endopterygota</taxon>
        <taxon>Diptera</taxon>
        <taxon>Nematocera</taxon>
        <taxon>Culicoidea</taxon>
        <taxon>Culicidae</taxon>
        <taxon>Anophelinae</taxon>
        <taxon>Anopheles</taxon>
    </lineage>
</organism>
<proteinExistence type="predicted"/>
<accession>A0A2M4DJ94</accession>
<dbReference type="EMBL" id="GGFL01013426">
    <property type="protein sequence ID" value="MBW77604.1"/>
    <property type="molecule type" value="Transcribed_RNA"/>
</dbReference>
<name>A0A2M4DJ94_ANODA</name>
<evidence type="ECO:0000313" key="1">
    <source>
        <dbReference type="EMBL" id="MBW77604.1"/>
    </source>
</evidence>
<reference evidence="1" key="1">
    <citation type="submission" date="2018-01" db="EMBL/GenBank/DDBJ databases">
        <title>An insight into the sialome of Amazonian anophelines.</title>
        <authorList>
            <person name="Ribeiro J.M."/>
            <person name="Scarpassa V."/>
            <person name="Calvo E."/>
        </authorList>
    </citation>
    <scope>NUCLEOTIDE SEQUENCE</scope>
</reference>
<dbReference type="AlphaFoldDB" id="A0A2M4DJ94"/>
<sequence>MTHIRTCECVRETYFHLTIVVVVVTVANCASPPTLPHTCNFAHFPFPPEQPLPFGVHPIFWLVCCDDGSYSRRRSVNWTFFSSPPPKNFLCPSPSQKEL</sequence>